<sequence>MRVLMMANSTKIQPEIPTTTTDLGNVPGQLNQVVQLPTIKNPLEDPGSPYFLHHGDNPGSALVSQPLTGQDNYVS</sequence>
<dbReference type="Proteomes" id="UP000596661">
    <property type="component" value="Chromosome 5"/>
</dbReference>
<proteinExistence type="predicted"/>
<reference evidence="2" key="2">
    <citation type="submission" date="2021-03" db="UniProtKB">
        <authorList>
            <consortium name="EnsemblPlants"/>
        </authorList>
    </citation>
    <scope>IDENTIFICATION</scope>
</reference>
<reference evidence="2" key="1">
    <citation type="submission" date="2018-11" db="EMBL/GenBank/DDBJ databases">
        <authorList>
            <person name="Grassa J C."/>
        </authorList>
    </citation>
    <scope>NUCLEOTIDE SEQUENCE [LARGE SCALE GENOMIC DNA]</scope>
</reference>
<organism evidence="2 3">
    <name type="scientific">Cannabis sativa</name>
    <name type="common">Hemp</name>
    <name type="synonym">Marijuana</name>
    <dbReference type="NCBI Taxonomy" id="3483"/>
    <lineage>
        <taxon>Eukaryota</taxon>
        <taxon>Viridiplantae</taxon>
        <taxon>Streptophyta</taxon>
        <taxon>Embryophyta</taxon>
        <taxon>Tracheophyta</taxon>
        <taxon>Spermatophyta</taxon>
        <taxon>Magnoliopsida</taxon>
        <taxon>eudicotyledons</taxon>
        <taxon>Gunneridae</taxon>
        <taxon>Pentapetalae</taxon>
        <taxon>rosids</taxon>
        <taxon>fabids</taxon>
        <taxon>Rosales</taxon>
        <taxon>Cannabaceae</taxon>
        <taxon>Cannabis</taxon>
    </lineage>
</organism>
<dbReference type="EnsemblPlants" id="evm.model.05.1192">
    <property type="protein sequence ID" value="cds.evm.model.05.1192"/>
    <property type="gene ID" value="evm.TU.05.1192"/>
</dbReference>
<evidence type="ECO:0000313" key="3">
    <source>
        <dbReference type="Proteomes" id="UP000596661"/>
    </source>
</evidence>
<feature type="compositionally biased region" description="Polar residues" evidence="1">
    <location>
        <begin position="62"/>
        <end position="75"/>
    </location>
</feature>
<evidence type="ECO:0000313" key="2">
    <source>
        <dbReference type="EnsemblPlants" id="cds.evm.model.05.1192"/>
    </source>
</evidence>
<dbReference type="Gramene" id="evm.model.05.1192">
    <property type="protein sequence ID" value="cds.evm.model.05.1192"/>
    <property type="gene ID" value="evm.TU.05.1192"/>
</dbReference>
<evidence type="ECO:0000256" key="1">
    <source>
        <dbReference type="SAM" id="MobiDB-lite"/>
    </source>
</evidence>
<dbReference type="AlphaFoldDB" id="A0A803PKD4"/>
<accession>A0A803PKD4</accession>
<name>A0A803PKD4_CANSA</name>
<feature type="region of interest" description="Disordered" evidence="1">
    <location>
        <begin position="39"/>
        <end position="75"/>
    </location>
</feature>
<dbReference type="EMBL" id="UZAU01000502">
    <property type="status" value="NOT_ANNOTATED_CDS"/>
    <property type="molecule type" value="Genomic_DNA"/>
</dbReference>
<keyword evidence="3" id="KW-1185">Reference proteome</keyword>
<protein>
    <submittedName>
        <fullName evidence="2">Uncharacterized protein</fullName>
    </submittedName>
</protein>